<dbReference type="RefSeq" id="WP_076167192.1">
    <property type="nucleotide sequence ID" value="NZ_JBEZVB010000063.1"/>
</dbReference>
<dbReference type="EMBL" id="MQUQ01000022">
    <property type="protein sequence ID" value="OLZ44715.1"/>
    <property type="molecule type" value="Genomic_DNA"/>
</dbReference>
<evidence type="ECO:0000256" key="9">
    <source>
        <dbReference type="ARBA" id="ARBA00023012"/>
    </source>
</evidence>
<organism evidence="14 15">
    <name type="scientific">Amycolatopsis coloradensis</name>
    <dbReference type="NCBI Taxonomy" id="76021"/>
    <lineage>
        <taxon>Bacteria</taxon>
        <taxon>Bacillati</taxon>
        <taxon>Actinomycetota</taxon>
        <taxon>Actinomycetes</taxon>
        <taxon>Pseudonocardiales</taxon>
        <taxon>Pseudonocardiaceae</taxon>
        <taxon>Amycolatopsis</taxon>
    </lineage>
</organism>
<dbReference type="Gene3D" id="6.10.340.10">
    <property type="match status" value="1"/>
</dbReference>
<evidence type="ECO:0000256" key="4">
    <source>
        <dbReference type="ARBA" id="ARBA00022553"/>
    </source>
</evidence>
<dbReference type="InterPro" id="IPR007891">
    <property type="entry name" value="CHASE3"/>
</dbReference>
<feature type="transmembrane region" description="Helical" evidence="11">
    <location>
        <begin position="184"/>
        <end position="207"/>
    </location>
</feature>
<keyword evidence="9" id="KW-0902">Two-component regulatory system</keyword>
<dbReference type="SUPFAM" id="SSF47384">
    <property type="entry name" value="Homodimeric domain of signal transducing histidine kinase"/>
    <property type="match status" value="1"/>
</dbReference>
<dbReference type="InterPro" id="IPR003661">
    <property type="entry name" value="HisK_dim/P_dom"/>
</dbReference>
<name>A0A1R0KGK6_9PSEU</name>
<dbReference type="GO" id="GO:0005886">
    <property type="term" value="C:plasma membrane"/>
    <property type="evidence" value="ECO:0007669"/>
    <property type="project" value="UniProtKB-SubCell"/>
</dbReference>
<dbReference type="InterPro" id="IPR003594">
    <property type="entry name" value="HATPase_dom"/>
</dbReference>
<dbReference type="PANTHER" id="PTHR43304">
    <property type="entry name" value="PHYTOCHROME-LIKE PROTEIN CPH1"/>
    <property type="match status" value="1"/>
</dbReference>
<dbReference type="Gene3D" id="1.10.287.130">
    <property type="match status" value="1"/>
</dbReference>
<dbReference type="SMART" id="SM00387">
    <property type="entry name" value="HATPase_c"/>
    <property type="match status" value="1"/>
</dbReference>
<proteinExistence type="predicted"/>
<dbReference type="OrthoDB" id="9808408at2"/>
<evidence type="ECO:0000259" key="13">
    <source>
        <dbReference type="PROSITE" id="PS50885"/>
    </source>
</evidence>
<feature type="transmembrane region" description="Helical" evidence="11">
    <location>
        <begin position="15"/>
        <end position="39"/>
    </location>
</feature>
<dbReference type="SMART" id="SM00304">
    <property type="entry name" value="HAMP"/>
    <property type="match status" value="1"/>
</dbReference>
<evidence type="ECO:0000256" key="5">
    <source>
        <dbReference type="ARBA" id="ARBA00022679"/>
    </source>
</evidence>
<dbReference type="SUPFAM" id="SSF55874">
    <property type="entry name" value="ATPase domain of HSP90 chaperone/DNA topoisomerase II/histidine kinase"/>
    <property type="match status" value="1"/>
</dbReference>
<evidence type="ECO:0000259" key="12">
    <source>
        <dbReference type="PROSITE" id="PS50109"/>
    </source>
</evidence>
<feature type="domain" description="HAMP" evidence="13">
    <location>
        <begin position="209"/>
        <end position="261"/>
    </location>
</feature>
<comment type="subcellular location">
    <subcellularLocation>
        <location evidence="2">Cell membrane</location>
    </subcellularLocation>
</comment>
<dbReference type="FunFam" id="3.30.565.10:FF:000006">
    <property type="entry name" value="Sensor histidine kinase WalK"/>
    <property type="match status" value="1"/>
</dbReference>
<dbReference type="Pfam" id="PF05227">
    <property type="entry name" value="CHASE3"/>
    <property type="match status" value="1"/>
</dbReference>
<dbReference type="Gene3D" id="3.30.565.10">
    <property type="entry name" value="Histidine kinase-like ATPase, C-terminal domain"/>
    <property type="match status" value="1"/>
</dbReference>
<dbReference type="Proteomes" id="UP000187486">
    <property type="component" value="Unassembled WGS sequence"/>
</dbReference>
<sequence>MKFDPAPGVWSISRWSVLSGVIASLLLGVAIVAGSLALASLTDSRARLLDVTGPQVLQATSLSTALLNQETGVRGYILAGRAEFLEPYRDGLRAQDAAVGQLRHLGATPGTPAGDDLDRVLGAATNWRQKIIEPVLAGAPITGAQMDASKPLFDDVRGSLSVLQSRLEAERLDAREDLSSSADVLRAMLIVIAVLLCAAVALVFFLLHRKLIKPIRQLAAEVSDVAQNDIHRPVRGSGPREMRVLASDVESLRSRILDEVTLLERAQETIAVRTRELERSNSDLEQFAYVASHDLQEPLRKVASFCQLLQKRYQGKLDERGDQYIGFAVDGAKRMQALINDLLAFSRVGRKENENAVLETGDLLDTALANLDDAVTESGARITRGELPAVRGEKSLLTAVFQNLVGNALKFRGEDPPEIEIAAERDGDEWRFRVTDNGIGISTEYAERIFVIFQRLHGRGDYPGTGIGLALCRKIVEHHGGRIWLDTTGTAGTRFCFTLPAPPAPEPATAENSSEGNEQA</sequence>
<dbReference type="PANTHER" id="PTHR43304:SF1">
    <property type="entry name" value="PAC DOMAIN-CONTAINING PROTEIN"/>
    <property type="match status" value="1"/>
</dbReference>
<comment type="caution">
    <text evidence="14">The sequence shown here is derived from an EMBL/GenBank/DDBJ whole genome shotgun (WGS) entry which is preliminary data.</text>
</comment>
<dbReference type="CDD" id="cd16921">
    <property type="entry name" value="HATPase_FilI-like"/>
    <property type="match status" value="1"/>
</dbReference>
<dbReference type="InterPro" id="IPR005467">
    <property type="entry name" value="His_kinase_dom"/>
</dbReference>
<evidence type="ECO:0000256" key="7">
    <source>
        <dbReference type="ARBA" id="ARBA00022777"/>
    </source>
</evidence>
<dbReference type="InterPro" id="IPR003660">
    <property type="entry name" value="HAMP_dom"/>
</dbReference>
<comment type="catalytic activity">
    <reaction evidence="1">
        <text>ATP + protein L-histidine = ADP + protein N-phospho-L-histidine.</text>
        <dbReference type="EC" id="2.7.13.3"/>
    </reaction>
</comment>
<evidence type="ECO:0000256" key="8">
    <source>
        <dbReference type="ARBA" id="ARBA00022989"/>
    </source>
</evidence>
<evidence type="ECO:0000256" key="10">
    <source>
        <dbReference type="SAM" id="MobiDB-lite"/>
    </source>
</evidence>
<dbReference type="InterPro" id="IPR036890">
    <property type="entry name" value="HATPase_C_sf"/>
</dbReference>
<dbReference type="PRINTS" id="PR00344">
    <property type="entry name" value="BCTRLSENSOR"/>
</dbReference>
<dbReference type="STRING" id="76021.BS329_35495"/>
<protein>
    <recommendedName>
        <fullName evidence="3">histidine kinase</fullName>
        <ecNumber evidence="3">2.7.13.3</ecNumber>
    </recommendedName>
</protein>
<dbReference type="CDD" id="cd00082">
    <property type="entry name" value="HisKA"/>
    <property type="match status" value="1"/>
</dbReference>
<evidence type="ECO:0000256" key="2">
    <source>
        <dbReference type="ARBA" id="ARBA00004236"/>
    </source>
</evidence>
<gene>
    <name evidence="14" type="ORF">BS329_35495</name>
</gene>
<keyword evidence="5" id="KW-0808">Transferase</keyword>
<keyword evidence="11" id="KW-0472">Membrane</keyword>
<dbReference type="EC" id="2.7.13.3" evidence="3"/>
<evidence type="ECO:0000256" key="1">
    <source>
        <dbReference type="ARBA" id="ARBA00000085"/>
    </source>
</evidence>
<dbReference type="PROSITE" id="PS50885">
    <property type="entry name" value="HAMP"/>
    <property type="match status" value="1"/>
</dbReference>
<dbReference type="InterPro" id="IPR036097">
    <property type="entry name" value="HisK_dim/P_sf"/>
</dbReference>
<keyword evidence="4" id="KW-0597">Phosphoprotein</keyword>
<keyword evidence="6 11" id="KW-0812">Transmembrane</keyword>
<keyword evidence="8 11" id="KW-1133">Transmembrane helix</keyword>
<evidence type="ECO:0000313" key="14">
    <source>
        <dbReference type="EMBL" id="OLZ44715.1"/>
    </source>
</evidence>
<dbReference type="AlphaFoldDB" id="A0A1R0KGK6"/>
<evidence type="ECO:0000256" key="3">
    <source>
        <dbReference type="ARBA" id="ARBA00012438"/>
    </source>
</evidence>
<dbReference type="PROSITE" id="PS50109">
    <property type="entry name" value="HIS_KIN"/>
    <property type="match status" value="1"/>
</dbReference>
<evidence type="ECO:0000256" key="6">
    <source>
        <dbReference type="ARBA" id="ARBA00022692"/>
    </source>
</evidence>
<dbReference type="Pfam" id="PF00512">
    <property type="entry name" value="HisKA"/>
    <property type="match status" value="1"/>
</dbReference>
<keyword evidence="15" id="KW-1185">Reference proteome</keyword>
<feature type="domain" description="Histidine kinase" evidence="12">
    <location>
        <begin position="290"/>
        <end position="503"/>
    </location>
</feature>
<dbReference type="SMART" id="SM00388">
    <property type="entry name" value="HisKA"/>
    <property type="match status" value="1"/>
</dbReference>
<evidence type="ECO:0000256" key="11">
    <source>
        <dbReference type="SAM" id="Phobius"/>
    </source>
</evidence>
<dbReference type="GO" id="GO:0000155">
    <property type="term" value="F:phosphorelay sensor kinase activity"/>
    <property type="evidence" value="ECO:0007669"/>
    <property type="project" value="InterPro"/>
</dbReference>
<keyword evidence="7 14" id="KW-0418">Kinase</keyword>
<dbReference type="InterPro" id="IPR004358">
    <property type="entry name" value="Sig_transdc_His_kin-like_C"/>
</dbReference>
<evidence type="ECO:0000313" key="15">
    <source>
        <dbReference type="Proteomes" id="UP000187486"/>
    </source>
</evidence>
<dbReference type="InterPro" id="IPR052162">
    <property type="entry name" value="Sensor_kinase/Photoreceptor"/>
</dbReference>
<dbReference type="Pfam" id="PF02518">
    <property type="entry name" value="HATPase_c"/>
    <property type="match status" value="1"/>
</dbReference>
<feature type="region of interest" description="Disordered" evidence="10">
    <location>
        <begin position="500"/>
        <end position="520"/>
    </location>
</feature>
<reference evidence="14 15" key="1">
    <citation type="submission" date="2016-01" db="EMBL/GenBank/DDBJ databases">
        <title>Amycolatopsis coloradensis genome sequencing and assembly.</title>
        <authorList>
            <person name="Mayilraj S."/>
        </authorList>
    </citation>
    <scope>NUCLEOTIDE SEQUENCE [LARGE SCALE GENOMIC DNA]</scope>
    <source>
        <strain evidence="14 15">DSM 44225</strain>
    </source>
</reference>
<accession>A0A1R0KGK6</accession>
<dbReference type="Pfam" id="PF00672">
    <property type="entry name" value="HAMP"/>
    <property type="match status" value="1"/>
</dbReference>